<feature type="region of interest" description="Disordered" evidence="1">
    <location>
        <begin position="119"/>
        <end position="141"/>
    </location>
</feature>
<reference evidence="2 3" key="1">
    <citation type="submission" date="2024-02" db="EMBL/GenBank/DDBJ databases">
        <authorList>
            <person name="Chen Y."/>
            <person name="Shah S."/>
            <person name="Dougan E. K."/>
            <person name="Thang M."/>
            <person name="Chan C."/>
        </authorList>
    </citation>
    <scope>NUCLEOTIDE SEQUENCE [LARGE SCALE GENOMIC DNA]</scope>
</reference>
<name>A0ABP0PSR9_9DINO</name>
<comment type="caution">
    <text evidence="2">The sequence shown here is derived from an EMBL/GenBank/DDBJ whole genome shotgun (WGS) entry which is preliminary data.</text>
</comment>
<dbReference type="Proteomes" id="UP001642464">
    <property type="component" value="Unassembled WGS sequence"/>
</dbReference>
<organism evidence="2 3">
    <name type="scientific">Durusdinium trenchii</name>
    <dbReference type="NCBI Taxonomy" id="1381693"/>
    <lineage>
        <taxon>Eukaryota</taxon>
        <taxon>Sar</taxon>
        <taxon>Alveolata</taxon>
        <taxon>Dinophyceae</taxon>
        <taxon>Suessiales</taxon>
        <taxon>Symbiodiniaceae</taxon>
        <taxon>Durusdinium</taxon>
    </lineage>
</organism>
<gene>
    <name evidence="2" type="ORF">SCF082_LOCUS37478</name>
</gene>
<proteinExistence type="predicted"/>
<sequence length="141" mass="15501">MAADTADGQGSNGSCNERKIDEVQELSKWVISALMRGEAPEVLAKFVAAQVPLQDEDYHQLKMELHLHSKQAMATVEEHREFGKPPPLPKELPLQQLRRNLAELDAIMARLAPKMEPLVQARQAPQAPPAPRPAVVQGLSG</sequence>
<feature type="non-terminal residue" evidence="2">
    <location>
        <position position="141"/>
    </location>
</feature>
<protein>
    <submittedName>
        <fullName evidence="2">Uncharacterized protein</fullName>
    </submittedName>
</protein>
<dbReference type="EMBL" id="CAXAMM010038269">
    <property type="protein sequence ID" value="CAK9078347.1"/>
    <property type="molecule type" value="Genomic_DNA"/>
</dbReference>
<accession>A0ABP0PSR9</accession>
<evidence type="ECO:0000313" key="3">
    <source>
        <dbReference type="Proteomes" id="UP001642464"/>
    </source>
</evidence>
<evidence type="ECO:0000313" key="2">
    <source>
        <dbReference type="EMBL" id="CAK9078347.1"/>
    </source>
</evidence>
<keyword evidence="3" id="KW-1185">Reference proteome</keyword>
<evidence type="ECO:0000256" key="1">
    <source>
        <dbReference type="SAM" id="MobiDB-lite"/>
    </source>
</evidence>